<gene>
    <name evidence="3" type="ORF">LSP00402_LOCUS16661</name>
</gene>
<evidence type="ECO:0000313" key="3">
    <source>
        <dbReference type="EMBL" id="CAD9772671.1"/>
    </source>
</evidence>
<dbReference type="InterPro" id="IPR027417">
    <property type="entry name" value="P-loop_NTPase"/>
</dbReference>
<name>A0A7S2TZ72_9EUKA</name>
<evidence type="ECO:0000259" key="2">
    <source>
        <dbReference type="Pfam" id="PF00685"/>
    </source>
</evidence>
<dbReference type="EMBL" id="HBHP01026897">
    <property type="protein sequence ID" value="CAD9772671.1"/>
    <property type="molecule type" value="Transcribed_RNA"/>
</dbReference>
<organism evidence="3">
    <name type="scientific">Lotharella oceanica</name>
    <dbReference type="NCBI Taxonomy" id="641309"/>
    <lineage>
        <taxon>Eukaryota</taxon>
        <taxon>Sar</taxon>
        <taxon>Rhizaria</taxon>
        <taxon>Cercozoa</taxon>
        <taxon>Chlorarachniophyceae</taxon>
        <taxon>Lotharella</taxon>
    </lineage>
</organism>
<dbReference type="InterPro" id="IPR000863">
    <property type="entry name" value="Sulfotransferase_dom"/>
</dbReference>
<dbReference type="GO" id="GO:0008146">
    <property type="term" value="F:sulfotransferase activity"/>
    <property type="evidence" value="ECO:0007669"/>
    <property type="project" value="InterPro"/>
</dbReference>
<feature type="chain" id="PRO_5030722857" description="Sulfotransferase domain-containing protein" evidence="1">
    <location>
        <begin position="17"/>
        <end position="379"/>
    </location>
</feature>
<evidence type="ECO:0000256" key="1">
    <source>
        <dbReference type="SAM" id="SignalP"/>
    </source>
</evidence>
<dbReference type="PANTHER" id="PTHR32175:SF26">
    <property type="entry name" value="PROTEIN, PUTATIVE, EXPRESSED-RELATED"/>
    <property type="match status" value="1"/>
</dbReference>
<dbReference type="InterPro" id="IPR052796">
    <property type="entry name" value="Nod_factor_sulfotransferase"/>
</dbReference>
<dbReference type="AlphaFoldDB" id="A0A7S2TZ72"/>
<keyword evidence="1" id="KW-0732">Signal</keyword>
<accession>A0A7S2TZ72</accession>
<feature type="signal peptide" evidence="1">
    <location>
        <begin position="1"/>
        <end position="16"/>
    </location>
</feature>
<protein>
    <recommendedName>
        <fullName evidence="2">Sulfotransferase domain-containing protein</fullName>
    </recommendedName>
</protein>
<sequence length="379" mass="42015">MEALAVLALLCGPSVATWRTQSEKVLDPWTEGTAVVPQELVAASREQMTTVPLEATPDAESLIPMVQGPVEGGMSEKTIGISGASIVKPNSEVMNVTEAIHEMSSSAPIPNDTEATGPQKFFLLATPRSGSTWLSLLFRQHSETKYHGNECWRSDSYVSWCAHEWNASAPELSAGASMAEKLDSLFTADPKAVAVGFKWMVMQGFKTPESFTAAMNYINTNDVKIIILDRSNYLRKCYSFYDMQQRDMAGINVHHYGKSLGTKGWDNKTYTIPAETLSGCLKWYDKQGRLMESVRKQMQKPENVLVIKYEDVCGDVASQLTRVKEFLGLQQDIDPGATNIAKIHSGKMEDMIENWSDLKTNLLAGSFADKLEAWEDDEC</sequence>
<proteinExistence type="predicted"/>
<dbReference type="SUPFAM" id="SSF52540">
    <property type="entry name" value="P-loop containing nucleoside triphosphate hydrolases"/>
    <property type="match status" value="1"/>
</dbReference>
<dbReference type="Gene3D" id="3.40.50.300">
    <property type="entry name" value="P-loop containing nucleotide triphosphate hydrolases"/>
    <property type="match status" value="1"/>
</dbReference>
<dbReference type="Pfam" id="PF00685">
    <property type="entry name" value="Sulfotransfer_1"/>
    <property type="match status" value="1"/>
</dbReference>
<dbReference type="PANTHER" id="PTHR32175">
    <property type="entry name" value="PROTEIN, PUTATIVE, EXPRESSED-RELATED"/>
    <property type="match status" value="1"/>
</dbReference>
<reference evidence="3" key="1">
    <citation type="submission" date="2021-01" db="EMBL/GenBank/DDBJ databases">
        <authorList>
            <person name="Corre E."/>
            <person name="Pelletier E."/>
            <person name="Niang G."/>
            <person name="Scheremetjew M."/>
            <person name="Finn R."/>
            <person name="Kale V."/>
            <person name="Holt S."/>
            <person name="Cochrane G."/>
            <person name="Meng A."/>
            <person name="Brown T."/>
            <person name="Cohen L."/>
        </authorList>
    </citation>
    <scope>NUCLEOTIDE SEQUENCE</scope>
    <source>
        <strain evidence="3">CCMP622</strain>
    </source>
</reference>
<feature type="domain" description="Sulfotransferase" evidence="2">
    <location>
        <begin position="119"/>
        <end position="356"/>
    </location>
</feature>